<sequence length="238" mass="26610">MFDYDAELRRYHRRLLPAMNVRPADQVLDIGCGTGLTTRAAAEEALSALGVDISAEMVATARKLSEHLPNVSFEQADVQHHQFPPEQFSLAVSRFGTMFFTDPVAAFTNIARALRPGARLVQLVWQDETHQEWYVEIRRTLADTPATAGHAAFSLADPATTERILADAGFTDVQLLDVREPVYYGADVEAALDNLRSLQMAQGSDRDIDRLRAMLETHLSADGVWFDSRAWIVMAHRR</sequence>
<keyword evidence="5" id="KW-1185">Reference proteome</keyword>
<dbReference type="RefSeq" id="WP_132322492.1">
    <property type="nucleotide sequence ID" value="NZ_SMKR01000088.1"/>
</dbReference>
<dbReference type="Pfam" id="PF13649">
    <property type="entry name" value="Methyltransf_25"/>
    <property type="match status" value="1"/>
</dbReference>
<evidence type="ECO:0000313" key="5">
    <source>
        <dbReference type="Proteomes" id="UP000295172"/>
    </source>
</evidence>
<comment type="caution">
    <text evidence="4">The sequence shown here is derived from an EMBL/GenBank/DDBJ whole genome shotgun (WGS) entry which is preliminary data.</text>
</comment>
<dbReference type="GO" id="GO:0008168">
    <property type="term" value="F:methyltransferase activity"/>
    <property type="evidence" value="ECO:0007669"/>
    <property type="project" value="UniProtKB-KW"/>
</dbReference>
<reference evidence="4 5" key="1">
    <citation type="submission" date="2019-02" db="EMBL/GenBank/DDBJ databases">
        <title>Draft genome sequences of novel Actinobacteria.</title>
        <authorList>
            <person name="Sahin N."/>
            <person name="Ay H."/>
            <person name="Saygin H."/>
        </authorList>
    </citation>
    <scope>NUCLEOTIDE SEQUENCE [LARGE SCALE GENOMIC DNA]</scope>
    <source>
        <strain evidence="4 5">16K104</strain>
    </source>
</reference>
<dbReference type="CDD" id="cd02440">
    <property type="entry name" value="AdoMet_MTases"/>
    <property type="match status" value="1"/>
</dbReference>
<proteinExistence type="predicted"/>
<dbReference type="Proteomes" id="UP000295172">
    <property type="component" value="Unassembled WGS sequence"/>
</dbReference>
<dbReference type="OrthoDB" id="9777638at2"/>
<keyword evidence="2 4" id="KW-0808">Transferase</keyword>
<organism evidence="4 5">
    <name type="scientific">Kribbella turkmenica</name>
    <dbReference type="NCBI Taxonomy" id="2530375"/>
    <lineage>
        <taxon>Bacteria</taxon>
        <taxon>Bacillati</taxon>
        <taxon>Actinomycetota</taxon>
        <taxon>Actinomycetes</taxon>
        <taxon>Propionibacteriales</taxon>
        <taxon>Kribbellaceae</taxon>
        <taxon>Kribbella</taxon>
    </lineage>
</organism>
<gene>
    <name evidence="4" type="ORF">E1218_20370</name>
</gene>
<evidence type="ECO:0000313" key="4">
    <source>
        <dbReference type="EMBL" id="TDD21769.1"/>
    </source>
</evidence>
<evidence type="ECO:0000256" key="1">
    <source>
        <dbReference type="ARBA" id="ARBA00022603"/>
    </source>
</evidence>
<evidence type="ECO:0000259" key="3">
    <source>
        <dbReference type="Pfam" id="PF13649"/>
    </source>
</evidence>
<protein>
    <submittedName>
        <fullName evidence="4">Class I SAM-dependent methyltransferase</fullName>
    </submittedName>
</protein>
<accession>A0A4R4WVJ5</accession>
<dbReference type="EMBL" id="SMKR01000088">
    <property type="protein sequence ID" value="TDD21769.1"/>
    <property type="molecule type" value="Genomic_DNA"/>
</dbReference>
<dbReference type="GO" id="GO:0032259">
    <property type="term" value="P:methylation"/>
    <property type="evidence" value="ECO:0007669"/>
    <property type="project" value="UniProtKB-KW"/>
</dbReference>
<dbReference type="AlphaFoldDB" id="A0A4R4WVJ5"/>
<dbReference type="InterPro" id="IPR029063">
    <property type="entry name" value="SAM-dependent_MTases_sf"/>
</dbReference>
<dbReference type="PANTHER" id="PTHR43861">
    <property type="entry name" value="TRANS-ACONITATE 2-METHYLTRANSFERASE-RELATED"/>
    <property type="match status" value="1"/>
</dbReference>
<evidence type="ECO:0000256" key="2">
    <source>
        <dbReference type="ARBA" id="ARBA00022679"/>
    </source>
</evidence>
<name>A0A4R4WVJ5_9ACTN</name>
<dbReference type="Gene3D" id="3.40.50.150">
    <property type="entry name" value="Vaccinia Virus protein VP39"/>
    <property type="match status" value="1"/>
</dbReference>
<keyword evidence="1 4" id="KW-0489">Methyltransferase</keyword>
<dbReference type="PANTHER" id="PTHR43861:SF1">
    <property type="entry name" value="TRANS-ACONITATE 2-METHYLTRANSFERASE"/>
    <property type="match status" value="1"/>
</dbReference>
<dbReference type="SUPFAM" id="SSF53335">
    <property type="entry name" value="S-adenosyl-L-methionine-dependent methyltransferases"/>
    <property type="match status" value="1"/>
</dbReference>
<feature type="domain" description="Methyltransferase" evidence="3">
    <location>
        <begin position="27"/>
        <end position="117"/>
    </location>
</feature>
<dbReference type="InterPro" id="IPR041698">
    <property type="entry name" value="Methyltransf_25"/>
</dbReference>